<evidence type="ECO:0000313" key="3">
    <source>
        <dbReference type="EMBL" id="KAK7846617.1"/>
    </source>
</evidence>
<accession>A0AAW0L4Q8</accession>
<keyword evidence="4" id="KW-1185">Reference proteome</keyword>
<evidence type="ECO:0000256" key="1">
    <source>
        <dbReference type="ARBA" id="ARBA00022676"/>
    </source>
</evidence>
<evidence type="ECO:0000313" key="4">
    <source>
        <dbReference type="Proteomes" id="UP000237347"/>
    </source>
</evidence>
<proteinExistence type="predicted"/>
<keyword evidence="1" id="KW-0808">Transferase</keyword>
<dbReference type="EMBL" id="PKMF04000153">
    <property type="protein sequence ID" value="KAK7846617.1"/>
    <property type="molecule type" value="Genomic_DNA"/>
</dbReference>
<reference evidence="3 4" key="1">
    <citation type="journal article" date="2018" name="Sci. Data">
        <title>The draft genome sequence of cork oak.</title>
        <authorList>
            <person name="Ramos A.M."/>
            <person name="Usie A."/>
            <person name="Barbosa P."/>
            <person name="Barros P.M."/>
            <person name="Capote T."/>
            <person name="Chaves I."/>
            <person name="Simoes F."/>
            <person name="Abreu I."/>
            <person name="Carrasquinho I."/>
            <person name="Faro C."/>
            <person name="Guimaraes J.B."/>
            <person name="Mendonca D."/>
            <person name="Nobrega F."/>
            <person name="Rodrigues L."/>
            <person name="Saibo N.J.M."/>
            <person name="Varela M.C."/>
            <person name="Egas C."/>
            <person name="Matos J."/>
            <person name="Miguel C.M."/>
            <person name="Oliveira M.M."/>
            <person name="Ricardo C.P."/>
            <person name="Goncalves S."/>
        </authorList>
    </citation>
    <scope>NUCLEOTIDE SEQUENCE [LARGE SCALE GENOMIC DNA]</scope>
    <source>
        <strain evidence="4">cv. HL8</strain>
    </source>
</reference>
<dbReference type="CDD" id="cd03801">
    <property type="entry name" value="GT4_PimA-like"/>
    <property type="match status" value="1"/>
</dbReference>
<keyword evidence="1" id="KW-0328">Glycosyltransferase</keyword>
<dbReference type="SUPFAM" id="SSF53756">
    <property type="entry name" value="UDP-Glycosyltransferase/glycogen phosphorylase"/>
    <property type="match status" value="1"/>
</dbReference>
<dbReference type="Gene3D" id="3.40.50.2000">
    <property type="entry name" value="Glycogen Phosphorylase B"/>
    <property type="match status" value="1"/>
</dbReference>
<dbReference type="Pfam" id="PF16994">
    <property type="entry name" value="Glyco_trans_4_5"/>
    <property type="match status" value="1"/>
</dbReference>
<dbReference type="PANTHER" id="PTHR47252:SF4">
    <property type="entry name" value="GLYCOSYLTRANSFERASE"/>
    <property type="match status" value="1"/>
</dbReference>
<sequence length="271" mass="30263">MKVLSAKGQKAIDTALKADLVILNTAVLKEKVPHVLPKVLWWIHEMRGHYFKVEYVKHLPFVAGAMIDSLTTAEYWKNRTRECLGIKMPETYVVHGNSKELMEVAEDSVAKRILREHVFHVGKVRIYFFVPFTKVCNLLREETAGATNSCIAPYLASIDVLVQNSQARGECFGRITTEAMAFQLPVLGTAAGGTMEIVVNGSTGLLYPAAKEGVTPLANNIVKLATHVERRLTMGKKGYERVKERFLEPHISHRIALVLKDVLQKAKSHST</sequence>
<gene>
    <name evidence="3" type="primary">bshA</name>
    <name evidence="3" type="ORF">CFP56_007668</name>
</gene>
<dbReference type="InterPro" id="IPR041693">
    <property type="entry name" value="Glyco_trans_4_5"/>
</dbReference>
<comment type="caution">
    <text evidence="3">The sequence shown here is derived from an EMBL/GenBank/DDBJ whole genome shotgun (WGS) entry which is preliminary data.</text>
</comment>
<evidence type="ECO:0000259" key="2">
    <source>
        <dbReference type="Pfam" id="PF00534"/>
    </source>
</evidence>
<organism evidence="3 4">
    <name type="scientific">Quercus suber</name>
    <name type="common">Cork oak</name>
    <dbReference type="NCBI Taxonomy" id="58331"/>
    <lineage>
        <taxon>Eukaryota</taxon>
        <taxon>Viridiplantae</taxon>
        <taxon>Streptophyta</taxon>
        <taxon>Embryophyta</taxon>
        <taxon>Tracheophyta</taxon>
        <taxon>Spermatophyta</taxon>
        <taxon>Magnoliopsida</taxon>
        <taxon>eudicotyledons</taxon>
        <taxon>Gunneridae</taxon>
        <taxon>Pentapetalae</taxon>
        <taxon>rosids</taxon>
        <taxon>fabids</taxon>
        <taxon>Fagales</taxon>
        <taxon>Fagaceae</taxon>
        <taxon>Quercus</taxon>
    </lineage>
</organism>
<dbReference type="GO" id="GO:0016757">
    <property type="term" value="F:glycosyltransferase activity"/>
    <property type="evidence" value="ECO:0007669"/>
    <property type="project" value="UniProtKB-KW"/>
</dbReference>
<dbReference type="Proteomes" id="UP000237347">
    <property type="component" value="Unassembled WGS sequence"/>
</dbReference>
<dbReference type="InterPro" id="IPR001296">
    <property type="entry name" value="Glyco_trans_1"/>
</dbReference>
<dbReference type="PANTHER" id="PTHR47252">
    <property type="entry name" value="GLYCOSYLTRANSFERASE"/>
    <property type="match status" value="1"/>
</dbReference>
<name>A0AAW0L4Q8_QUESU</name>
<protein>
    <submittedName>
        <fullName evidence="3">N-acetyl-alpha-d-glucosaminyl l-malate synthase</fullName>
    </submittedName>
</protein>
<feature type="domain" description="Glycosyl transferase family 1" evidence="2">
    <location>
        <begin position="153"/>
        <end position="240"/>
    </location>
</feature>
<dbReference type="AlphaFoldDB" id="A0AAW0L4Q8"/>
<dbReference type="Pfam" id="PF00534">
    <property type="entry name" value="Glycos_transf_1"/>
    <property type="match status" value="1"/>
</dbReference>